<keyword evidence="2" id="KW-1185">Reference proteome</keyword>
<accession>A0ACA9RZE0</accession>
<gene>
    <name evidence="1" type="ORF">RPERSI_LOCUS24829</name>
</gene>
<dbReference type="EMBL" id="CAJVQC010080524">
    <property type="protein sequence ID" value="CAG8818042.1"/>
    <property type="molecule type" value="Genomic_DNA"/>
</dbReference>
<evidence type="ECO:0000313" key="2">
    <source>
        <dbReference type="Proteomes" id="UP000789920"/>
    </source>
</evidence>
<dbReference type="Proteomes" id="UP000789920">
    <property type="component" value="Unassembled WGS sequence"/>
</dbReference>
<feature type="non-terminal residue" evidence="1">
    <location>
        <position position="1"/>
    </location>
</feature>
<sequence length="112" mass="12746">NINTDNVGHQISARLGKILPIPEDSAKAETNIDYDNVYFDKEFDDDMYFDDEVALRSDKVEPGQRSSSNQALSHDDSDHSHNNYSEEEMPDESDDNGYNGCGRYNEYGESDR</sequence>
<proteinExistence type="predicted"/>
<organism evidence="1 2">
    <name type="scientific">Racocetra persica</name>
    <dbReference type="NCBI Taxonomy" id="160502"/>
    <lineage>
        <taxon>Eukaryota</taxon>
        <taxon>Fungi</taxon>
        <taxon>Fungi incertae sedis</taxon>
        <taxon>Mucoromycota</taxon>
        <taxon>Glomeromycotina</taxon>
        <taxon>Glomeromycetes</taxon>
        <taxon>Diversisporales</taxon>
        <taxon>Gigasporaceae</taxon>
        <taxon>Racocetra</taxon>
    </lineage>
</organism>
<protein>
    <submittedName>
        <fullName evidence="1">36087_t:CDS:1</fullName>
    </submittedName>
</protein>
<evidence type="ECO:0000313" key="1">
    <source>
        <dbReference type="EMBL" id="CAG8818042.1"/>
    </source>
</evidence>
<name>A0ACA9RZE0_9GLOM</name>
<comment type="caution">
    <text evidence="1">The sequence shown here is derived from an EMBL/GenBank/DDBJ whole genome shotgun (WGS) entry which is preliminary data.</text>
</comment>
<feature type="non-terminal residue" evidence="1">
    <location>
        <position position="112"/>
    </location>
</feature>
<reference evidence="1" key="1">
    <citation type="submission" date="2021-06" db="EMBL/GenBank/DDBJ databases">
        <authorList>
            <person name="Kallberg Y."/>
            <person name="Tangrot J."/>
            <person name="Rosling A."/>
        </authorList>
    </citation>
    <scope>NUCLEOTIDE SEQUENCE</scope>
    <source>
        <strain evidence="1">MA461A</strain>
    </source>
</reference>